<dbReference type="EMBL" id="JACJJC010000020">
    <property type="protein sequence ID" value="MBM6704807.1"/>
    <property type="molecule type" value="Genomic_DNA"/>
</dbReference>
<dbReference type="RefSeq" id="WP_239477704.1">
    <property type="nucleotide sequence ID" value="NZ_JACJJC010000020.1"/>
</dbReference>
<dbReference type="PROSITE" id="PS51669">
    <property type="entry name" value="4FE4S_MOW_BIS_MGD"/>
    <property type="match status" value="1"/>
</dbReference>
<comment type="similarity">
    <text evidence="2">Belongs to the prokaryotic molybdopterin-containing oxidoreductase family.</text>
</comment>
<evidence type="ECO:0000256" key="4">
    <source>
        <dbReference type="ARBA" id="ARBA00022723"/>
    </source>
</evidence>
<name>A0ABS2DTY1_9BURK</name>
<dbReference type="SUPFAM" id="SSF53706">
    <property type="entry name" value="Formate dehydrogenase/DMSO reductase, domains 1-3"/>
    <property type="match status" value="1"/>
</dbReference>
<dbReference type="Pfam" id="PF00384">
    <property type="entry name" value="Molybdopterin"/>
    <property type="match status" value="1"/>
</dbReference>
<keyword evidence="5 9" id="KW-0732">Signal</keyword>
<dbReference type="SUPFAM" id="SSF50692">
    <property type="entry name" value="ADC-like"/>
    <property type="match status" value="1"/>
</dbReference>
<keyword evidence="6" id="KW-0560">Oxidoreductase</keyword>
<feature type="signal peptide" evidence="9">
    <location>
        <begin position="1"/>
        <end position="28"/>
    </location>
</feature>
<sequence length="814" mass="90152">MISRRSFLRSSALLGTAAGFTATPLSQAVAAAAADIETVTWSACSINCGSRCLLRCASKNGRVIRIETDNTGDPHAGVADGKFPQVRACHRGRSMRQRLYAPERLKYPMKRVGRRGEGKFERITWEQALDEISARLKDTIKKHTNESILLMHGSGNYSLFNNRNCTFRFFNLIGGNIGWYSDYSAACIQNIWPYMFGGFNYGAVRSNNPGVGSYMSQIKNAKLYVTFGNNPAVTRASGGGQTWELAEALRLGGARMVVIDPIRTDSLAGRDAEWVPIRPGTDAALAAGMAYVMIRENLVDQAFLDKYCVGYDEKTLPKSAPKGSDYKSYILGKGPDATPKTPEWASRITNVPVETIERLAREIATTKPTFISQGWGPQRRMNGETQSTSIAMLALLTGQVGLPGTNTGAREGDSYGIDTGFPTGKNPVKASFPVFLWPKAVVDAKSLTAKNAAVRGVDHLTHNIKFIWNTQGNTLINQHGGINALRKILEDESLVETIVVVDNQMTPSAKFADFVLPDTMNQEIDDLEADAYAVGDYNYIVACPKAASIEWEQRPNWEIMREMAKRFGVEDAYTEGRTYAEWLRWGYEETLKKAKSLADADKFPSFDKFWAEGVVKYRMGDDDGIVLKAFREDPVKNPLPTPSGKIEIYSERLAEIARTWELPKEKGQEIHPIPQFIATKEMRGQGDPTEAKYPLEAYGYHGAGRTHSTYHNVPWLRAAHPDRLMINPVDAKPRGIETGDKVRVFNDRGELEIEAFVTNRIIPHLVAMPQGAWYSPDEKGVDKGACINTLTMLDATPLAKGNPSHTNLVEVKKL</sequence>
<comment type="cofactor">
    <cofactor evidence="1">
        <name>Mo-bis(molybdopterin guanine dinucleotide)</name>
        <dbReference type="ChEBI" id="CHEBI:60539"/>
    </cofactor>
</comment>
<evidence type="ECO:0000256" key="9">
    <source>
        <dbReference type="SAM" id="SignalP"/>
    </source>
</evidence>
<evidence type="ECO:0000313" key="12">
    <source>
        <dbReference type="Proteomes" id="UP000715095"/>
    </source>
</evidence>
<dbReference type="PROSITE" id="PS00932">
    <property type="entry name" value="MOLYBDOPTERIN_PROK_3"/>
    <property type="match status" value="1"/>
</dbReference>
<evidence type="ECO:0000256" key="1">
    <source>
        <dbReference type="ARBA" id="ARBA00001942"/>
    </source>
</evidence>
<comment type="caution">
    <text evidence="11">The sequence shown here is derived from an EMBL/GenBank/DDBJ whole genome shotgun (WGS) entry which is preliminary data.</text>
</comment>
<keyword evidence="8" id="KW-0411">Iron-sulfur</keyword>
<dbReference type="InterPro" id="IPR006963">
    <property type="entry name" value="Mopterin_OxRdtase_4Fe-4S_dom"/>
</dbReference>
<dbReference type="Gene3D" id="2.40.40.20">
    <property type="match status" value="1"/>
</dbReference>
<evidence type="ECO:0000313" key="11">
    <source>
        <dbReference type="EMBL" id="MBM6704807.1"/>
    </source>
</evidence>
<dbReference type="PANTHER" id="PTHR43742">
    <property type="entry name" value="TRIMETHYLAMINE-N-OXIDE REDUCTASE"/>
    <property type="match status" value="1"/>
</dbReference>
<dbReference type="NCBIfam" id="TIGR02166">
    <property type="entry name" value="dmsA_ynfE"/>
    <property type="match status" value="1"/>
</dbReference>
<evidence type="ECO:0000256" key="7">
    <source>
        <dbReference type="ARBA" id="ARBA00023004"/>
    </source>
</evidence>
<dbReference type="Pfam" id="PF01568">
    <property type="entry name" value="Molydop_binding"/>
    <property type="match status" value="1"/>
</dbReference>
<keyword evidence="3" id="KW-0500">Molybdenum</keyword>
<dbReference type="InterPro" id="IPR006656">
    <property type="entry name" value="Mopterin_OxRdtase"/>
</dbReference>
<dbReference type="InterPro" id="IPR011888">
    <property type="entry name" value="Anaer_DMSO_reductase"/>
</dbReference>
<organism evidence="11 12">
    <name type="scientific">Sutterella massiliensis</name>
    <dbReference type="NCBI Taxonomy" id="1816689"/>
    <lineage>
        <taxon>Bacteria</taxon>
        <taxon>Pseudomonadati</taxon>
        <taxon>Pseudomonadota</taxon>
        <taxon>Betaproteobacteria</taxon>
        <taxon>Burkholderiales</taxon>
        <taxon>Sutterellaceae</taxon>
        <taxon>Sutterella</taxon>
    </lineage>
</organism>
<gene>
    <name evidence="11" type="ORF">H6A60_09965</name>
</gene>
<dbReference type="Gene3D" id="3.40.50.12440">
    <property type="match status" value="1"/>
</dbReference>
<dbReference type="Gene3D" id="3.40.228.10">
    <property type="entry name" value="Dimethylsulfoxide Reductase, domain 2"/>
    <property type="match status" value="1"/>
</dbReference>
<dbReference type="CDD" id="cd02794">
    <property type="entry name" value="MopB_CT_DmsA-EC"/>
    <property type="match status" value="1"/>
</dbReference>
<dbReference type="InterPro" id="IPR050612">
    <property type="entry name" value="Prok_Mopterin_Oxidored"/>
</dbReference>
<reference evidence="11 12" key="1">
    <citation type="journal article" date="2021" name="Sci. Rep.">
        <title>The distribution of antibiotic resistance genes in chicken gut microbiota commensals.</title>
        <authorList>
            <person name="Juricova H."/>
            <person name="Matiasovicova J."/>
            <person name="Kubasova T."/>
            <person name="Cejkova D."/>
            <person name="Rychlik I."/>
        </authorList>
    </citation>
    <scope>NUCLEOTIDE SEQUENCE [LARGE SCALE GENOMIC DNA]</scope>
    <source>
        <strain evidence="11 12">An829</strain>
    </source>
</reference>
<dbReference type="PANTHER" id="PTHR43742:SF3">
    <property type="entry name" value="DIMETHYL SULFOXIDE REDUCTASE DMSA"/>
    <property type="match status" value="1"/>
</dbReference>
<evidence type="ECO:0000256" key="3">
    <source>
        <dbReference type="ARBA" id="ARBA00022505"/>
    </source>
</evidence>
<dbReference type="SMART" id="SM00926">
    <property type="entry name" value="Molybdop_Fe4S4"/>
    <property type="match status" value="1"/>
</dbReference>
<protein>
    <submittedName>
        <fullName evidence="11">Molybdopterin-dependent oxidoreductase</fullName>
    </submittedName>
</protein>
<keyword evidence="7" id="KW-0408">Iron</keyword>
<evidence type="ECO:0000256" key="8">
    <source>
        <dbReference type="ARBA" id="ARBA00023014"/>
    </source>
</evidence>
<dbReference type="Pfam" id="PF04879">
    <property type="entry name" value="Molybdop_Fe4S4"/>
    <property type="match status" value="1"/>
</dbReference>
<feature type="chain" id="PRO_5045127004" evidence="9">
    <location>
        <begin position="29"/>
        <end position="814"/>
    </location>
</feature>
<evidence type="ECO:0000259" key="10">
    <source>
        <dbReference type="PROSITE" id="PS51669"/>
    </source>
</evidence>
<dbReference type="InterPro" id="IPR009010">
    <property type="entry name" value="Asp_de-COase-like_dom_sf"/>
</dbReference>
<evidence type="ECO:0000256" key="6">
    <source>
        <dbReference type="ARBA" id="ARBA00023002"/>
    </source>
</evidence>
<accession>A0ABS2DTY1</accession>
<proteinExistence type="inferred from homology"/>
<evidence type="ECO:0000256" key="2">
    <source>
        <dbReference type="ARBA" id="ARBA00010312"/>
    </source>
</evidence>
<dbReference type="InterPro" id="IPR006311">
    <property type="entry name" value="TAT_signal"/>
</dbReference>
<dbReference type="InterPro" id="IPR006657">
    <property type="entry name" value="MoPterin_dinucl-bd_dom"/>
</dbReference>
<dbReference type="Gene3D" id="3.40.50.740">
    <property type="match status" value="2"/>
</dbReference>
<dbReference type="PROSITE" id="PS51318">
    <property type="entry name" value="TAT"/>
    <property type="match status" value="1"/>
</dbReference>
<dbReference type="InterPro" id="IPR006655">
    <property type="entry name" value="Mopterin_OxRdtase_prok_CS"/>
</dbReference>
<feature type="domain" description="4Fe-4S Mo/W bis-MGD-type" evidence="10">
    <location>
        <begin position="37"/>
        <end position="103"/>
    </location>
</feature>
<keyword evidence="4" id="KW-0479">Metal-binding</keyword>
<evidence type="ECO:0000256" key="5">
    <source>
        <dbReference type="ARBA" id="ARBA00022729"/>
    </source>
</evidence>
<dbReference type="Proteomes" id="UP000715095">
    <property type="component" value="Unassembled WGS sequence"/>
</dbReference>
<keyword evidence="12" id="KW-1185">Reference proteome</keyword>